<dbReference type="RefSeq" id="WP_139198249.1">
    <property type="nucleotide sequence ID" value="NZ_FOBS01000008.1"/>
</dbReference>
<dbReference type="EMBL" id="FOBS01000008">
    <property type="protein sequence ID" value="SEM25403.1"/>
    <property type="molecule type" value="Genomic_DNA"/>
</dbReference>
<keyword evidence="2" id="KW-1185">Reference proteome</keyword>
<evidence type="ECO:0000313" key="1">
    <source>
        <dbReference type="EMBL" id="SEM25403.1"/>
    </source>
</evidence>
<gene>
    <name evidence="1" type="ORF">SAMN04489760_10829</name>
</gene>
<evidence type="ECO:0008006" key="3">
    <source>
        <dbReference type="Google" id="ProtNLM"/>
    </source>
</evidence>
<name>A0A1H7WV65_9BACT</name>
<dbReference type="AlphaFoldDB" id="A0A1H7WV65"/>
<accession>A0A1H7WV65</accession>
<sequence length="100" mass="10988">MESIFTISVFGNLSDVFKDIESRIRSNGGTFSGNLDSGKFSGKTEGVVIEGKYQVLGNRIIVRITRKPFLLPASAIEAEIRQYFRETADSLQIASNGVKV</sequence>
<dbReference type="Proteomes" id="UP000198744">
    <property type="component" value="Unassembled WGS sequence"/>
</dbReference>
<reference evidence="1 2" key="1">
    <citation type="submission" date="2016-10" db="EMBL/GenBank/DDBJ databases">
        <authorList>
            <person name="de Groot N.N."/>
        </authorList>
    </citation>
    <scope>NUCLEOTIDE SEQUENCE [LARGE SCALE GENOMIC DNA]</scope>
    <source>
        <strain evidence="1 2">DSM 8423</strain>
    </source>
</reference>
<organism evidence="1 2">
    <name type="scientific">Syntrophus gentianae</name>
    <dbReference type="NCBI Taxonomy" id="43775"/>
    <lineage>
        <taxon>Bacteria</taxon>
        <taxon>Pseudomonadati</taxon>
        <taxon>Thermodesulfobacteriota</taxon>
        <taxon>Syntrophia</taxon>
        <taxon>Syntrophales</taxon>
        <taxon>Syntrophaceae</taxon>
        <taxon>Syntrophus</taxon>
    </lineage>
</organism>
<protein>
    <recommendedName>
        <fullName evidence="3">Polyhydroxyalkanoic acid system protein (PHA_gran_rgn)</fullName>
    </recommendedName>
</protein>
<proteinExistence type="predicted"/>
<evidence type="ECO:0000313" key="2">
    <source>
        <dbReference type="Proteomes" id="UP000198744"/>
    </source>
</evidence>
<dbReference type="OrthoDB" id="8818984at2"/>